<name>A0A6H5G6B4_9HEMI</name>
<gene>
    <name evidence="1" type="ORF">NTEN_LOCUS4017</name>
</gene>
<sequence>MHWEHLDLALMADKQKNHVMYGLQRAKRNNHILQNLCSKYPTEKTEFPYLRQ</sequence>
<keyword evidence="2" id="KW-1185">Reference proteome</keyword>
<accession>A0A6H5G6B4</accession>
<dbReference type="AlphaFoldDB" id="A0A6H5G6B4"/>
<evidence type="ECO:0000313" key="1">
    <source>
        <dbReference type="EMBL" id="CAA9997723.1"/>
    </source>
</evidence>
<reference evidence="1 2" key="1">
    <citation type="submission" date="2020-02" db="EMBL/GenBank/DDBJ databases">
        <authorList>
            <person name="Ferguson B K."/>
        </authorList>
    </citation>
    <scope>NUCLEOTIDE SEQUENCE [LARGE SCALE GENOMIC DNA]</scope>
</reference>
<protein>
    <submittedName>
        <fullName evidence="1">Uncharacterized protein</fullName>
    </submittedName>
</protein>
<organism evidence="1 2">
    <name type="scientific">Nesidiocoris tenuis</name>
    <dbReference type="NCBI Taxonomy" id="355587"/>
    <lineage>
        <taxon>Eukaryota</taxon>
        <taxon>Metazoa</taxon>
        <taxon>Ecdysozoa</taxon>
        <taxon>Arthropoda</taxon>
        <taxon>Hexapoda</taxon>
        <taxon>Insecta</taxon>
        <taxon>Pterygota</taxon>
        <taxon>Neoptera</taxon>
        <taxon>Paraneoptera</taxon>
        <taxon>Hemiptera</taxon>
        <taxon>Heteroptera</taxon>
        <taxon>Panheteroptera</taxon>
        <taxon>Cimicomorpha</taxon>
        <taxon>Miridae</taxon>
        <taxon>Dicyphina</taxon>
        <taxon>Nesidiocoris</taxon>
    </lineage>
</organism>
<proteinExistence type="predicted"/>
<dbReference type="EMBL" id="CADCXU010005918">
    <property type="protein sequence ID" value="CAA9997723.1"/>
    <property type="molecule type" value="Genomic_DNA"/>
</dbReference>
<dbReference type="Proteomes" id="UP000479000">
    <property type="component" value="Unassembled WGS sequence"/>
</dbReference>
<evidence type="ECO:0000313" key="2">
    <source>
        <dbReference type="Proteomes" id="UP000479000"/>
    </source>
</evidence>
<feature type="non-terminal residue" evidence="1">
    <location>
        <position position="52"/>
    </location>
</feature>